<dbReference type="GeneID" id="39989867"/>
<evidence type="ECO:0000256" key="2">
    <source>
        <dbReference type="SAM" id="Phobius"/>
    </source>
</evidence>
<name>A0A1X0NKJ2_9TRYP</name>
<sequence>MIRIGKVFLCSTSIQHVSGTVTVSKDYRKIEADEKQLLEEEAKRKEYEKYPLRYRLLECKPGLPLALTKLKYLLACRRTHPDAGGDAEAFLRVSLAYQDVMKDYGVETVENKVVNLGNFQVDDHEARNYLEARAQIKSFIPISTLEDHIRQIEEVRARLGDHLADRIAANDDEAMLLLEDIEEIMEENGLRTIRLEILEDGTAQVEKVSLTDGTEKPLYLESNTSPVGKQRSRGDIPSDKTTTEGEKEKKLNENDDSNTNLGKDATSSQNTLRTAEVSADDIEVLTAKNKVQDRTDVAGLASRTATEVMRNTEEAKQIRRESSVLFVYVLCIFLLFYVYIEGLMRAKSQQKKRPEVMEHVTTDTMLPWWGNDVEYESQVKRIFVEEWRRARASSRRVQTFQDGVARESLDERDKREMDLKIFTVTAERLREMRERVEKHNGRQ</sequence>
<dbReference type="SUPFAM" id="SSF46565">
    <property type="entry name" value="Chaperone J-domain"/>
    <property type="match status" value="1"/>
</dbReference>
<dbReference type="Proteomes" id="UP000192257">
    <property type="component" value="Unassembled WGS sequence"/>
</dbReference>
<evidence type="ECO:0008006" key="5">
    <source>
        <dbReference type="Google" id="ProtNLM"/>
    </source>
</evidence>
<proteinExistence type="predicted"/>
<feature type="region of interest" description="Disordered" evidence="1">
    <location>
        <begin position="214"/>
        <end position="274"/>
    </location>
</feature>
<feature type="transmembrane region" description="Helical" evidence="2">
    <location>
        <begin position="325"/>
        <end position="344"/>
    </location>
</feature>
<accession>A0A1X0NKJ2</accession>
<evidence type="ECO:0000256" key="1">
    <source>
        <dbReference type="SAM" id="MobiDB-lite"/>
    </source>
</evidence>
<dbReference type="AlphaFoldDB" id="A0A1X0NKJ2"/>
<dbReference type="VEuPathDB" id="TriTrypDB:TM35_000431880"/>
<keyword evidence="2" id="KW-0812">Transmembrane</keyword>
<keyword evidence="2" id="KW-0472">Membrane</keyword>
<comment type="caution">
    <text evidence="3">The sequence shown here is derived from an EMBL/GenBank/DDBJ whole genome shotgun (WGS) entry which is preliminary data.</text>
</comment>
<gene>
    <name evidence="3" type="ORF">TM35_000431880</name>
</gene>
<dbReference type="EMBL" id="NBCO01000043">
    <property type="protein sequence ID" value="ORC84620.1"/>
    <property type="molecule type" value="Genomic_DNA"/>
</dbReference>
<dbReference type="Gene3D" id="1.10.287.110">
    <property type="entry name" value="DnaJ domain"/>
    <property type="match status" value="1"/>
</dbReference>
<dbReference type="OrthoDB" id="270360at2759"/>
<keyword evidence="4" id="KW-1185">Reference proteome</keyword>
<evidence type="ECO:0000313" key="3">
    <source>
        <dbReference type="EMBL" id="ORC84620.1"/>
    </source>
</evidence>
<reference evidence="3 4" key="1">
    <citation type="submission" date="2017-03" db="EMBL/GenBank/DDBJ databases">
        <title>An alternative strategy for trypanosome survival in the mammalian bloodstream revealed through genome and transcriptome analysis of the ubiquitous bovine parasite Trypanosoma (Megatrypanum) theileri.</title>
        <authorList>
            <person name="Kelly S."/>
            <person name="Ivens A."/>
            <person name="Mott A."/>
            <person name="O'Neill E."/>
            <person name="Emms D."/>
            <person name="Macleod O."/>
            <person name="Voorheis P."/>
            <person name="Matthews J."/>
            <person name="Matthews K."/>
            <person name="Carrington M."/>
        </authorList>
    </citation>
    <scope>NUCLEOTIDE SEQUENCE [LARGE SCALE GENOMIC DNA]</scope>
    <source>
        <strain evidence="3">Edinburgh</strain>
    </source>
</reference>
<feature type="compositionally biased region" description="Basic and acidic residues" evidence="1">
    <location>
        <begin position="232"/>
        <end position="253"/>
    </location>
</feature>
<protein>
    <recommendedName>
        <fullName evidence="5">J domain-containing protein</fullName>
    </recommendedName>
</protein>
<dbReference type="InterPro" id="IPR036869">
    <property type="entry name" value="J_dom_sf"/>
</dbReference>
<dbReference type="RefSeq" id="XP_028878686.1">
    <property type="nucleotide sequence ID" value="XM_029030087.1"/>
</dbReference>
<keyword evidence="2" id="KW-1133">Transmembrane helix</keyword>
<feature type="compositionally biased region" description="Polar residues" evidence="1">
    <location>
        <begin position="257"/>
        <end position="273"/>
    </location>
</feature>
<evidence type="ECO:0000313" key="4">
    <source>
        <dbReference type="Proteomes" id="UP000192257"/>
    </source>
</evidence>
<organism evidence="3 4">
    <name type="scientific">Trypanosoma theileri</name>
    <dbReference type="NCBI Taxonomy" id="67003"/>
    <lineage>
        <taxon>Eukaryota</taxon>
        <taxon>Discoba</taxon>
        <taxon>Euglenozoa</taxon>
        <taxon>Kinetoplastea</taxon>
        <taxon>Metakinetoplastina</taxon>
        <taxon>Trypanosomatida</taxon>
        <taxon>Trypanosomatidae</taxon>
        <taxon>Trypanosoma</taxon>
    </lineage>
</organism>